<dbReference type="EMBL" id="GL435336">
    <property type="protein sequence ID" value="EFN73455.1"/>
    <property type="molecule type" value="Genomic_DNA"/>
</dbReference>
<dbReference type="Proteomes" id="UP000000311">
    <property type="component" value="Unassembled WGS sequence"/>
</dbReference>
<feature type="non-terminal residue" evidence="1">
    <location>
        <position position="577"/>
    </location>
</feature>
<feature type="non-terminal residue" evidence="1">
    <location>
        <position position="1"/>
    </location>
</feature>
<protein>
    <recommendedName>
        <fullName evidence="3">Transposase domain-containing protein</fullName>
    </recommendedName>
</protein>
<organism evidence="2">
    <name type="scientific">Camponotus floridanus</name>
    <name type="common">Florida carpenter ant</name>
    <dbReference type="NCBI Taxonomy" id="104421"/>
    <lineage>
        <taxon>Eukaryota</taxon>
        <taxon>Metazoa</taxon>
        <taxon>Ecdysozoa</taxon>
        <taxon>Arthropoda</taxon>
        <taxon>Hexapoda</taxon>
        <taxon>Insecta</taxon>
        <taxon>Pterygota</taxon>
        <taxon>Neoptera</taxon>
        <taxon>Endopterygota</taxon>
        <taxon>Hymenoptera</taxon>
        <taxon>Apocrita</taxon>
        <taxon>Aculeata</taxon>
        <taxon>Formicoidea</taxon>
        <taxon>Formicidae</taxon>
        <taxon>Formicinae</taxon>
        <taxon>Camponotus</taxon>
    </lineage>
</organism>
<evidence type="ECO:0000313" key="2">
    <source>
        <dbReference type="Proteomes" id="UP000000311"/>
    </source>
</evidence>
<dbReference type="InParanoid" id="E1ZZD4"/>
<gene>
    <name evidence="1" type="ORF">EAG_10764</name>
</gene>
<dbReference type="OMA" id="LEMAYSP"/>
<evidence type="ECO:0000313" key="1">
    <source>
        <dbReference type="EMBL" id="EFN73455.1"/>
    </source>
</evidence>
<sequence length="577" mass="67084">LTHWATVKHNISRSALTDLLHILVSYHPELPLDSRTLLETPVSTEIISLNTGEFCYIGLENALKKVLRYINCQLFQKLEICFNVDGIPLFKSSKEQLWPILGQIKNFECRPFVVALFSGKSKPKPINQYFNNFVIELNNLLQNGFCFNGKFFEIKVHSFVCDAPARAFLKCIKSHTGYSCCEKCTEGGQYYKNKIVLLNTNAQKRTNELFRKQDDIEHHLGETPLLKLPIDLIKCFPIDYMHNICLGIMRKLLNTWLKGPLHVRLSQCSVNIISDRLINLKIYMPSEFNRKPRSLDELANWKATEFRSFLLYVGPFVLRNVLDTAVYENFLLIHFLVSILLSDIHIKNFGIPFVQNMINIFIKHCKNLYGLEFLVYNVHIVSHICDDVNVFGPLDKFSAFAFESYLGQLKKLVKSPKNILQQIHRRLAEINLPIDNFTQNNIERLKYEHVLGPLINSNHYNWKKQFKKLCFNNITLTIYSYNNSDCYCSFFHGNAVVQIHNIVVTTKGRIYIIGKQFLEYQDLYSYPCQSSDLNIFIVKNLSTFKLWSINNFFNKCIVYPFNNISFVSLPIIHSFSN</sequence>
<dbReference type="PANTHER" id="PTHR33053:SF24">
    <property type="entry name" value="TRANSPOSASE DOMAIN-CONTAINING PROTEIN"/>
    <property type="match status" value="1"/>
</dbReference>
<accession>E1ZZD4</accession>
<proteinExistence type="predicted"/>
<keyword evidence="2" id="KW-1185">Reference proteome</keyword>
<reference evidence="1 2" key="1">
    <citation type="journal article" date="2010" name="Science">
        <title>Genomic comparison of the ants Camponotus floridanus and Harpegnathos saltator.</title>
        <authorList>
            <person name="Bonasio R."/>
            <person name="Zhang G."/>
            <person name="Ye C."/>
            <person name="Mutti N.S."/>
            <person name="Fang X."/>
            <person name="Qin N."/>
            <person name="Donahue G."/>
            <person name="Yang P."/>
            <person name="Li Q."/>
            <person name="Li C."/>
            <person name="Zhang P."/>
            <person name="Huang Z."/>
            <person name="Berger S.L."/>
            <person name="Reinberg D."/>
            <person name="Wang J."/>
            <person name="Liebig J."/>
        </authorList>
    </citation>
    <scope>NUCLEOTIDE SEQUENCE [LARGE SCALE GENOMIC DNA]</scope>
    <source>
        <strain evidence="2">C129</strain>
    </source>
</reference>
<name>E1ZZD4_CAMFO</name>
<dbReference type="AlphaFoldDB" id="E1ZZD4"/>
<dbReference type="OrthoDB" id="7549170at2759"/>
<dbReference type="PANTHER" id="PTHR33053">
    <property type="entry name" value="PROTEIN, PUTATIVE-RELATED"/>
    <property type="match status" value="1"/>
</dbReference>
<evidence type="ECO:0008006" key="3">
    <source>
        <dbReference type="Google" id="ProtNLM"/>
    </source>
</evidence>